<dbReference type="Gene3D" id="3.90.1300.10">
    <property type="entry name" value="Amidase signature (AS) domain"/>
    <property type="match status" value="1"/>
</dbReference>
<evidence type="ECO:0000313" key="5">
    <source>
        <dbReference type="EMBL" id="KAF7548790.1"/>
    </source>
</evidence>
<dbReference type="Proteomes" id="UP000722485">
    <property type="component" value="Unassembled WGS sequence"/>
</dbReference>
<keyword evidence="6" id="KW-1185">Reference proteome</keyword>
<keyword evidence="3" id="KW-0472">Membrane</keyword>
<name>A0A9P5LAG4_9HYPO</name>
<dbReference type="InterPro" id="IPR023631">
    <property type="entry name" value="Amidase_dom"/>
</dbReference>
<dbReference type="PANTHER" id="PTHR46072:SF8">
    <property type="entry name" value="AMIDASE DOMAIN-CONTAINING PROTEIN"/>
    <property type="match status" value="1"/>
</dbReference>
<accession>A0A9P5LAG4</accession>
<evidence type="ECO:0000259" key="4">
    <source>
        <dbReference type="Pfam" id="PF01425"/>
    </source>
</evidence>
<dbReference type="EMBL" id="JAANBB010000139">
    <property type="protein sequence ID" value="KAF7548790.1"/>
    <property type="molecule type" value="Genomic_DNA"/>
</dbReference>
<dbReference type="PANTHER" id="PTHR46072">
    <property type="entry name" value="AMIDASE-RELATED-RELATED"/>
    <property type="match status" value="1"/>
</dbReference>
<sequence>MLVSRSQATRMAASFRTILYLVSAACIIAFLIEQTTDMPISFPPWFGSRTPWKEVVAAKTNRDMAKIPKAWVLHADVIEDARDRRQIAGEFFDSLLDEESRRITAMDASELLQNLAEAQLSAVQVTIAFSKRAAYVHQITNILLEIGFDLALEQAQDLDLYFAKHNRLIGPLHGLPVTLKDQFHIKGLETSAAYVGWIGTFEGKRGTGKEKVFESELIRELKFLGAVPIGKANITCNGHMGEGAMQALRGSVFGFGTDIGGSVSMPASYQGVFSLKPSAGRISFKGGAQIVNKSCLLL</sequence>
<feature type="domain" description="Amidase" evidence="4">
    <location>
        <begin position="241"/>
        <end position="288"/>
    </location>
</feature>
<evidence type="ECO:0000256" key="3">
    <source>
        <dbReference type="SAM" id="Phobius"/>
    </source>
</evidence>
<keyword evidence="3" id="KW-1133">Transmembrane helix</keyword>
<reference evidence="5" key="1">
    <citation type="submission" date="2020-03" db="EMBL/GenBank/DDBJ databases">
        <title>Draft Genome Sequence of Cylindrodendrum hubeiense.</title>
        <authorList>
            <person name="Buettner E."/>
            <person name="Kellner H."/>
        </authorList>
    </citation>
    <scope>NUCLEOTIDE SEQUENCE</scope>
    <source>
        <strain evidence="5">IHI 201604</strain>
    </source>
</reference>
<feature type="domain" description="Amidase" evidence="4">
    <location>
        <begin position="125"/>
        <end position="234"/>
    </location>
</feature>
<evidence type="ECO:0000256" key="1">
    <source>
        <dbReference type="ARBA" id="ARBA00009199"/>
    </source>
</evidence>
<dbReference type="AlphaFoldDB" id="A0A9P5LAG4"/>
<keyword evidence="3" id="KW-0812">Transmembrane</keyword>
<comment type="caution">
    <text evidence="5">The sequence shown here is derived from an EMBL/GenBank/DDBJ whole genome shotgun (WGS) entry which is preliminary data.</text>
</comment>
<protein>
    <recommendedName>
        <fullName evidence="4">Amidase domain-containing protein</fullName>
    </recommendedName>
</protein>
<proteinExistence type="inferred from homology"/>
<evidence type="ECO:0000313" key="6">
    <source>
        <dbReference type="Proteomes" id="UP000722485"/>
    </source>
</evidence>
<gene>
    <name evidence="5" type="ORF">G7Z17_g6835</name>
</gene>
<dbReference type="Pfam" id="PF01425">
    <property type="entry name" value="Amidase"/>
    <property type="match status" value="2"/>
</dbReference>
<dbReference type="GO" id="GO:0016787">
    <property type="term" value="F:hydrolase activity"/>
    <property type="evidence" value="ECO:0007669"/>
    <property type="project" value="UniProtKB-KW"/>
</dbReference>
<evidence type="ECO:0000256" key="2">
    <source>
        <dbReference type="ARBA" id="ARBA00022801"/>
    </source>
</evidence>
<dbReference type="SUPFAM" id="SSF75304">
    <property type="entry name" value="Amidase signature (AS) enzymes"/>
    <property type="match status" value="1"/>
</dbReference>
<feature type="transmembrane region" description="Helical" evidence="3">
    <location>
        <begin position="12"/>
        <end position="32"/>
    </location>
</feature>
<keyword evidence="2" id="KW-0378">Hydrolase</keyword>
<dbReference type="OrthoDB" id="6428749at2759"/>
<organism evidence="5 6">
    <name type="scientific">Cylindrodendrum hubeiense</name>
    <dbReference type="NCBI Taxonomy" id="595255"/>
    <lineage>
        <taxon>Eukaryota</taxon>
        <taxon>Fungi</taxon>
        <taxon>Dikarya</taxon>
        <taxon>Ascomycota</taxon>
        <taxon>Pezizomycotina</taxon>
        <taxon>Sordariomycetes</taxon>
        <taxon>Hypocreomycetidae</taxon>
        <taxon>Hypocreales</taxon>
        <taxon>Nectriaceae</taxon>
        <taxon>Cylindrodendrum</taxon>
    </lineage>
</organism>
<comment type="similarity">
    <text evidence="1">Belongs to the amidase family.</text>
</comment>
<dbReference type="InterPro" id="IPR036928">
    <property type="entry name" value="AS_sf"/>
</dbReference>